<dbReference type="Proteomes" id="UP000242999">
    <property type="component" value="Unassembled WGS sequence"/>
</dbReference>
<keyword evidence="1" id="KW-0812">Transmembrane</keyword>
<dbReference type="PANTHER" id="PTHR34387">
    <property type="entry name" value="SLR1258 PROTEIN"/>
    <property type="match status" value="1"/>
</dbReference>
<dbReference type="InterPro" id="IPR052022">
    <property type="entry name" value="26kDa_periplasmic_antigen"/>
</dbReference>
<name>A0A1H6TPM3_9GAMM</name>
<protein>
    <recommendedName>
        <fullName evidence="4">SIMPL domain-containing protein</fullName>
    </recommendedName>
</protein>
<dbReference type="RefSeq" id="WP_218139037.1">
    <property type="nucleotide sequence ID" value="NZ_FNYH01000011.1"/>
</dbReference>
<dbReference type="GO" id="GO:0006974">
    <property type="term" value="P:DNA damage response"/>
    <property type="evidence" value="ECO:0007669"/>
    <property type="project" value="TreeGrafter"/>
</dbReference>
<gene>
    <name evidence="2" type="ORF">SAMN05421831_1119</name>
</gene>
<feature type="transmembrane region" description="Helical" evidence="1">
    <location>
        <begin position="12"/>
        <end position="34"/>
    </location>
</feature>
<dbReference type="Pfam" id="PF04402">
    <property type="entry name" value="SIMPL"/>
    <property type="match status" value="1"/>
</dbReference>
<dbReference type="PIRSF" id="PIRSF029033">
    <property type="entry name" value="UCP029033"/>
    <property type="match status" value="1"/>
</dbReference>
<proteinExistence type="predicted"/>
<accession>A0A1H6TPM3</accession>
<keyword evidence="1" id="KW-0472">Membrane</keyword>
<reference evidence="3" key="1">
    <citation type="submission" date="2016-10" db="EMBL/GenBank/DDBJ databases">
        <authorList>
            <person name="Varghese N."/>
            <person name="Submissions S."/>
        </authorList>
    </citation>
    <scope>NUCLEOTIDE SEQUENCE [LARGE SCALE GENOMIC DNA]</scope>
    <source>
        <strain evidence="3">DSM 7165</strain>
    </source>
</reference>
<dbReference type="InterPro" id="IPR016907">
    <property type="entry name" value="UCP029033"/>
</dbReference>
<dbReference type="PANTHER" id="PTHR34387:SF2">
    <property type="entry name" value="SLR1258 PROTEIN"/>
    <property type="match status" value="1"/>
</dbReference>
<dbReference type="AlphaFoldDB" id="A0A1H6TPM3"/>
<evidence type="ECO:0000256" key="1">
    <source>
        <dbReference type="SAM" id="Phobius"/>
    </source>
</evidence>
<dbReference type="EMBL" id="FNYH01000011">
    <property type="protein sequence ID" value="SEI81226.1"/>
    <property type="molecule type" value="Genomic_DNA"/>
</dbReference>
<sequence>MATTTETPSKASAFSMIVAAALLSAALVFIGVTLKETLLGWKATERYVTVKGLAEREVKADLALWPLHFSVSANSLEILQQKVEYTHQVIRQFLLAKGFQAPMISLSSPQITDQHLNNYGNRLPEDRYRAEATVLVRTPDVPKVKQVISQTGELVSQGVLLAQTYEHRTEFLFTGLNEIKPEMIAAATADARAAADQFAHDAQAEVGSIRNAQQGYFSIEDLDAYTPDVKKVRVVTTIQFYLQE</sequence>
<dbReference type="InterPro" id="IPR007497">
    <property type="entry name" value="SIMPL/DUF541"/>
</dbReference>
<dbReference type="STRING" id="64971.SAMN05421831_1119"/>
<keyword evidence="3" id="KW-1185">Reference proteome</keyword>
<dbReference type="Gene3D" id="3.30.110.170">
    <property type="entry name" value="Protein of unknown function (DUF541), domain 1"/>
    <property type="match status" value="1"/>
</dbReference>
<keyword evidence="1" id="KW-1133">Transmembrane helix</keyword>
<evidence type="ECO:0000313" key="3">
    <source>
        <dbReference type="Proteomes" id="UP000242999"/>
    </source>
</evidence>
<evidence type="ECO:0008006" key="4">
    <source>
        <dbReference type="Google" id="ProtNLM"/>
    </source>
</evidence>
<evidence type="ECO:0000313" key="2">
    <source>
        <dbReference type="EMBL" id="SEI81226.1"/>
    </source>
</evidence>
<organism evidence="2 3">
    <name type="scientific">Allopseudospirillum japonicum</name>
    <dbReference type="NCBI Taxonomy" id="64971"/>
    <lineage>
        <taxon>Bacteria</taxon>
        <taxon>Pseudomonadati</taxon>
        <taxon>Pseudomonadota</taxon>
        <taxon>Gammaproteobacteria</taxon>
        <taxon>Oceanospirillales</taxon>
        <taxon>Oceanospirillaceae</taxon>
        <taxon>Allopseudospirillum</taxon>
    </lineage>
</organism>
<dbReference type="Gene3D" id="3.30.70.2970">
    <property type="entry name" value="Protein of unknown function (DUF541), domain 2"/>
    <property type="match status" value="1"/>
</dbReference>